<dbReference type="EMBL" id="NMUH01000785">
    <property type="protein sequence ID" value="MQL84768.1"/>
    <property type="molecule type" value="Genomic_DNA"/>
</dbReference>
<dbReference type="Proteomes" id="UP000652761">
    <property type="component" value="Unassembled WGS sequence"/>
</dbReference>
<accession>A0A843UMP3</accession>
<sequence length="87" mass="10015">MEEVFEEEHPLHVWVNATTLVEPEFDPNDCAWAEGELDDVPLLLEFETPPTPKRQKKAVGARVRSKQRDINIANLETIEEDNDDETL</sequence>
<comment type="caution">
    <text evidence="1">The sequence shown here is derived from an EMBL/GenBank/DDBJ whole genome shotgun (WGS) entry which is preliminary data.</text>
</comment>
<keyword evidence="2" id="KW-1185">Reference proteome</keyword>
<organism evidence="1 2">
    <name type="scientific">Colocasia esculenta</name>
    <name type="common">Wild taro</name>
    <name type="synonym">Arum esculentum</name>
    <dbReference type="NCBI Taxonomy" id="4460"/>
    <lineage>
        <taxon>Eukaryota</taxon>
        <taxon>Viridiplantae</taxon>
        <taxon>Streptophyta</taxon>
        <taxon>Embryophyta</taxon>
        <taxon>Tracheophyta</taxon>
        <taxon>Spermatophyta</taxon>
        <taxon>Magnoliopsida</taxon>
        <taxon>Liliopsida</taxon>
        <taxon>Araceae</taxon>
        <taxon>Aroideae</taxon>
        <taxon>Colocasieae</taxon>
        <taxon>Colocasia</taxon>
    </lineage>
</organism>
<protein>
    <submittedName>
        <fullName evidence="1">Uncharacterized protein</fullName>
    </submittedName>
</protein>
<reference evidence="1" key="1">
    <citation type="submission" date="2017-07" db="EMBL/GenBank/DDBJ databases">
        <title>Taro Niue Genome Assembly and Annotation.</title>
        <authorList>
            <person name="Atibalentja N."/>
            <person name="Keating K."/>
            <person name="Fields C.J."/>
        </authorList>
    </citation>
    <scope>NUCLEOTIDE SEQUENCE</scope>
    <source>
        <strain evidence="1">Niue_2</strain>
        <tissue evidence="1">Leaf</tissue>
    </source>
</reference>
<evidence type="ECO:0000313" key="1">
    <source>
        <dbReference type="EMBL" id="MQL84768.1"/>
    </source>
</evidence>
<proteinExistence type="predicted"/>
<gene>
    <name evidence="1" type="ORF">Taro_017274</name>
</gene>
<evidence type="ECO:0000313" key="2">
    <source>
        <dbReference type="Proteomes" id="UP000652761"/>
    </source>
</evidence>
<dbReference type="AlphaFoldDB" id="A0A843UMP3"/>
<name>A0A843UMP3_COLES</name>